<sequence length="211" mass="22237">MSTKSTATVKGACLSVPPPFEGKAALPARRARPQKRLWWRSPSLWAVVGTLGILLVALYGAVKILGNDPSSGPAATVTRNPSPGLDGIIALQVPPEQLAVGDCLQGFKSALEPVTIVTCPTAHNAQMIGSFEITEDVFPGTEQMQSRSESLCKSVTLDPGSSIDSTWSYHFSRPSAGTWKTGDRKVACFLALNEGTVQESLLPDDAAGISS</sequence>
<dbReference type="InterPro" id="IPR026004">
    <property type="entry name" value="Septum_form"/>
</dbReference>
<organism evidence="3 4">
    <name type="scientific">Paeniglutamicibacter kerguelensis</name>
    <dbReference type="NCBI Taxonomy" id="254788"/>
    <lineage>
        <taxon>Bacteria</taxon>
        <taxon>Bacillati</taxon>
        <taxon>Actinomycetota</taxon>
        <taxon>Actinomycetes</taxon>
        <taxon>Micrococcales</taxon>
        <taxon>Micrococcaceae</taxon>
        <taxon>Paeniglutamicibacter</taxon>
    </lineage>
</organism>
<keyword evidence="4" id="KW-1185">Reference proteome</keyword>
<keyword evidence="1" id="KW-1133">Transmembrane helix</keyword>
<protein>
    <recommendedName>
        <fullName evidence="2">Septum formation-related domain-containing protein</fullName>
    </recommendedName>
</protein>
<evidence type="ECO:0000313" key="4">
    <source>
        <dbReference type="Proteomes" id="UP001296993"/>
    </source>
</evidence>
<reference evidence="3 4" key="1">
    <citation type="submission" date="2021-03" db="EMBL/GenBank/DDBJ databases">
        <title>Sequencing the genomes of 1000 actinobacteria strains.</title>
        <authorList>
            <person name="Klenk H.-P."/>
        </authorList>
    </citation>
    <scope>NUCLEOTIDE SEQUENCE [LARGE SCALE GENOMIC DNA]</scope>
    <source>
        <strain evidence="3 4">DSM 15797</strain>
    </source>
</reference>
<gene>
    <name evidence="3" type="ORF">JOF47_002678</name>
</gene>
<keyword evidence="1" id="KW-0472">Membrane</keyword>
<feature type="transmembrane region" description="Helical" evidence="1">
    <location>
        <begin position="44"/>
        <end position="62"/>
    </location>
</feature>
<keyword evidence="1" id="KW-0812">Transmembrane</keyword>
<accession>A0ABS4XFC5</accession>
<dbReference type="EMBL" id="JAGIOF010000001">
    <property type="protein sequence ID" value="MBP2387167.1"/>
    <property type="molecule type" value="Genomic_DNA"/>
</dbReference>
<comment type="caution">
    <text evidence="3">The sequence shown here is derived from an EMBL/GenBank/DDBJ whole genome shotgun (WGS) entry which is preliminary data.</text>
</comment>
<proteinExistence type="predicted"/>
<dbReference type="Pfam" id="PF13845">
    <property type="entry name" value="Septum_form"/>
    <property type="match status" value="1"/>
</dbReference>
<dbReference type="RefSeq" id="WP_209999239.1">
    <property type="nucleotide sequence ID" value="NZ_BAAAJY010000005.1"/>
</dbReference>
<evidence type="ECO:0000256" key="1">
    <source>
        <dbReference type="SAM" id="Phobius"/>
    </source>
</evidence>
<dbReference type="Proteomes" id="UP001296993">
    <property type="component" value="Unassembled WGS sequence"/>
</dbReference>
<evidence type="ECO:0000313" key="3">
    <source>
        <dbReference type="EMBL" id="MBP2387167.1"/>
    </source>
</evidence>
<feature type="domain" description="Septum formation-related" evidence="2">
    <location>
        <begin position="98"/>
        <end position="188"/>
    </location>
</feature>
<evidence type="ECO:0000259" key="2">
    <source>
        <dbReference type="Pfam" id="PF13845"/>
    </source>
</evidence>
<name>A0ABS4XFC5_9MICC</name>